<sequence length="79" mass="9106">MLRRQLFINTCTFLMMVLVVLQVLTAYNRTKLTFALKIVTLTLVDSCFESRIFFNCRNAALAIRLYPILLVHTLCFSGT</sequence>
<dbReference type="WBParaSite" id="SCUD_0001408401-mRNA-1">
    <property type="protein sequence ID" value="SCUD_0001408401-mRNA-1"/>
    <property type="gene ID" value="SCUD_0001408401"/>
</dbReference>
<evidence type="ECO:0000313" key="2">
    <source>
        <dbReference type="WBParaSite" id="SCUD_0001408401-mRNA-1"/>
    </source>
</evidence>
<dbReference type="AlphaFoldDB" id="A0A183KGD4"/>
<protein>
    <submittedName>
        <fullName evidence="2">Secreted protein</fullName>
    </submittedName>
</protein>
<name>A0A183KGD4_9TREM</name>
<keyword evidence="1" id="KW-1133">Transmembrane helix</keyword>
<reference evidence="2" key="1">
    <citation type="submission" date="2016-06" db="UniProtKB">
        <authorList>
            <consortium name="WormBaseParasite"/>
        </authorList>
    </citation>
    <scope>IDENTIFICATION</scope>
</reference>
<keyword evidence="1" id="KW-0812">Transmembrane</keyword>
<feature type="transmembrane region" description="Helical" evidence="1">
    <location>
        <begin position="6"/>
        <end position="27"/>
    </location>
</feature>
<evidence type="ECO:0000256" key="1">
    <source>
        <dbReference type="SAM" id="Phobius"/>
    </source>
</evidence>
<organism evidence="2">
    <name type="scientific">Schistosoma curassoni</name>
    <dbReference type="NCBI Taxonomy" id="6186"/>
    <lineage>
        <taxon>Eukaryota</taxon>
        <taxon>Metazoa</taxon>
        <taxon>Spiralia</taxon>
        <taxon>Lophotrochozoa</taxon>
        <taxon>Platyhelminthes</taxon>
        <taxon>Trematoda</taxon>
        <taxon>Digenea</taxon>
        <taxon>Strigeidida</taxon>
        <taxon>Schistosomatoidea</taxon>
        <taxon>Schistosomatidae</taxon>
        <taxon>Schistosoma</taxon>
    </lineage>
</organism>
<keyword evidence="1" id="KW-0472">Membrane</keyword>
<proteinExistence type="predicted"/>
<accession>A0A183KGD4</accession>